<dbReference type="Pfam" id="PF03895">
    <property type="entry name" value="YadA_anchor"/>
    <property type="match status" value="1"/>
</dbReference>
<feature type="region of interest" description="Disordered" evidence="8">
    <location>
        <begin position="1"/>
        <end position="44"/>
    </location>
</feature>
<dbReference type="InterPro" id="IPR005594">
    <property type="entry name" value="YadA_C"/>
</dbReference>
<organism evidence="10 11">
    <name type="scientific">Enterobacter genomosp. O</name>
    <dbReference type="NCBI Taxonomy" id="2364150"/>
    <lineage>
        <taxon>Bacteria</taxon>
        <taxon>Pseudomonadati</taxon>
        <taxon>Pseudomonadota</taxon>
        <taxon>Gammaproteobacteria</taxon>
        <taxon>Enterobacterales</taxon>
        <taxon>Enterobacteriaceae</taxon>
        <taxon>Enterobacter</taxon>
        <taxon>Enterobacter cloacae complex</taxon>
        <taxon>Enterobacter cloacae complex clade O</taxon>
    </lineage>
</organism>
<accession>A0A0X4ENV2</accession>
<feature type="compositionally biased region" description="Basic and acidic residues" evidence="8">
    <location>
        <begin position="20"/>
        <end position="32"/>
    </location>
</feature>
<keyword evidence="6" id="KW-0472">Membrane</keyword>
<gene>
    <name evidence="10" type="ORF">AWI28_17020</name>
</gene>
<dbReference type="Gene3D" id="3.30.1300.30">
    <property type="entry name" value="GSPII I/J protein-like"/>
    <property type="match status" value="1"/>
</dbReference>
<protein>
    <recommendedName>
        <fullName evidence="9">Trimeric autotransporter adhesin YadA-like C-terminal membrane anchor domain-containing protein</fullName>
    </recommendedName>
</protein>
<evidence type="ECO:0000313" key="10">
    <source>
        <dbReference type="EMBL" id="KUQ83372.1"/>
    </source>
</evidence>
<evidence type="ECO:0000256" key="6">
    <source>
        <dbReference type="ARBA" id="ARBA00023136"/>
    </source>
</evidence>
<keyword evidence="11" id="KW-1185">Reference proteome</keyword>
<evidence type="ECO:0000259" key="9">
    <source>
        <dbReference type="Pfam" id="PF03895"/>
    </source>
</evidence>
<dbReference type="Proteomes" id="UP000064715">
    <property type="component" value="Unassembled WGS sequence"/>
</dbReference>
<feature type="domain" description="Trimeric autotransporter adhesin YadA-like C-terminal membrane anchor" evidence="9">
    <location>
        <begin position="125"/>
        <end position="183"/>
    </location>
</feature>
<keyword evidence="4" id="KW-0812">Transmembrane</keyword>
<evidence type="ECO:0000256" key="5">
    <source>
        <dbReference type="ARBA" id="ARBA00022729"/>
    </source>
</evidence>
<dbReference type="EMBL" id="LRCR01000019">
    <property type="protein sequence ID" value="KUQ83372.1"/>
    <property type="molecule type" value="Genomic_DNA"/>
</dbReference>
<evidence type="ECO:0000256" key="2">
    <source>
        <dbReference type="ARBA" id="ARBA00004442"/>
    </source>
</evidence>
<evidence type="ECO:0000256" key="4">
    <source>
        <dbReference type="ARBA" id="ARBA00022692"/>
    </source>
</evidence>
<evidence type="ECO:0000256" key="7">
    <source>
        <dbReference type="ARBA" id="ARBA00023237"/>
    </source>
</evidence>
<dbReference type="AlphaFoldDB" id="A0A0X4ENV2"/>
<evidence type="ECO:0000256" key="3">
    <source>
        <dbReference type="ARBA" id="ARBA00022452"/>
    </source>
</evidence>
<keyword evidence="7" id="KW-0998">Cell outer membrane</keyword>
<keyword evidence="5" id="KW-0732">Signal</keyword>
<dbReference type="InterPro" id="IPR045584">
    <property type="entry name" value="Pilin-like"/>
</dbReference>
<keyword evidence="3" id="KW-1134">Transmembrane beta strand</keyword>
<comment type="caution">
    <text evidence="10">The sequence shown here is derived from an EMBL/GenBank/DDBJ whole genome shotgun (WGS) entry which is preliminary data.</text>
</comment>
<name>A0A0X4ENV2_9ENTR</name>
<evidence type="ECO:0000256" key="8">
    <source>
        <dbReference type="SAM" id="MobiDB-lite"/>
    </source>
</evidence>
<dbReference type="InterPro" id="IPR008160">
    <property type="entry name" value="Collagen"/>
</dbReference>
<dbReference type="SUPFAM" id="SSF54523">
    <property type="entry name" value="Pili subunits"/>
    <property type="match status" value="1"/>
</dbReference>
<sequence>MDGKDGAKGDTGATGATGKDGLDGKNGRDGINGKDGNNGKDGVTTTINKVDMATQIKVAANAAAIASTSTQTASVAQDLQDAKKVFSQQQANTNAQFKSLRDEVDGNKKEARSGAASAIAIASMPQVEAGQKVMFSAGAGSFKDEQAVSVGASFHAGAATVKAGVSSSTNNDFALGAGVGFGF</sequence>
<feature type="compositionally biased region" description="Low complexity" evidence="8">
    <location>
        <begin position="10"/>
        <end position="19"/>
    </location>
</feature>
<proteinExistence type="predicted"/>
<dbReference type="GO" id="GO:0009986">
    <property type="term" value="C:cell surface"/>
    <property type="evidence" value="ECO:0007669"/>
    <property type="project" value="UniProtKB-SubCell"/>
</dbReference>
<comment type="subcellular location">
    <subcellularLocation>
        <location evidence="2">Cell outer membrane</location>
    </subcellularLocation>
    <subcellularLocation>
        <location evidence="1">Cell surface</location>
    </subcellularLocation>
</comment>
<reference evidence="11" key="1">
    <citation type="submission" date="2016-01" db="EMBL/GenBank/DDBJ databases">
        <title>WGS of SAMN04407783.</title>
        <authorList>
            <person name="Adams M."/>
            <person name="Sutton G."/>
            <person name="Nelson K."/>
            <person name="Thaden J."/>
            <person name="Fowler V."/>
            <person name="Mccorrison J."/>
            <person name="Sanka R."/>
            <person name="Brinkac L."/>
            <person name="Nierman W."/>
        </authorList>
    </citation>
    <scope>NUCLEOTIDE SEQUENCE [LARGE SCALE GENOMIC DNA]</scope>
    <source>
        <strain evidence="11">GN04363</strain>
    </source>
</reference>
<dbReference type="Pfam" id="PF01391">
    <property type="entry name" value="Collagen"/>
    <property type="match status" value="1"/>
</dbReference>
<evidence type="ECO:0000313" key="11">
    <source>
        <dbReference type="Proteomes" id="UP000064715"/>
    </source>
</evidence>
<evidence type="ECO:0000256" key="1">
    <source>
        <dbReference type="ARBA" id="ARBA00004241"/>
    </source>
</evidence>
<dbReference type="GO" id="GO:0009279">
    <property type="term" value="C:cell outer membrane"/>
    <property type="evidence" value="ECO:0007669"/>
    <property type="project" value="UniProtKB-SubCell"/>
</dbReference>